<feature type="compositionally biased region" description="Low complexity" evidence="1">
    <location>
        <begin position="1"/>
        <end position="27"/>
    </location>
</feature>
<dbReference type="Proteomes" id="UP000006671">
    <property type="component" value="Unassembled WGS sequence"/>
</dbReference>
<dbReference type="RefSeq" id="XP_002675890.1">
    <property type="nucleotide sequence ID" value="XM_002675844.1"/>
</dbReference>
<keyword evidence="3" id="KW-1185">Reference proteome</keyword>
<dbReference type="InParanoid" id="D2VJ69"/>
<dbReference type="OrthoDB" id="445007at2759"/>
<organism evidence="3">
    <name type="scientific">Naegleria gruberi</name>
    <name type="common">Amoeba</name>
    <dbReference type="NCBI Taxonomy" id="5762"/>
    <lineage>
        <taxon>Eukaryota</taxon>
        <taxon>Discoba</taxon>
        <taxon>Heterolobosea</taxon>
        <taxon>Tetramitia</taxon>
        <taxon>Eutetramitia</taxon>
        <taxon>Vahlkampfiidae</taxon>
        <taxon>Naegleria</taxon>
    </lineage>
</organism>
<gene>
    <name evidence="2" type="ORF">NAEGRDRAFT_80163</name>
</gene>
<dbReference type="PANTHER" id="PTHR31630:SF8">
    <property type="entry name" value="JMJC DOMAIN-CONTAINING PROTEIN"/>
    <property type="match status" value="1"/>
</dbReference>
<evidence type="ECO:0000313" key="3">
    <source>
        <dbReference type="Proteomes" id="UP000006671"/>
    </source>
</evidence>
<feature type="compositionally biased region" description="Low complexity" evidence="1">
    <location>
        <begin position="36"/>
        <end position="70"/>
    </location>
</feature>
<dbReference type="GeneID" id="8853312"/>
<feature type="region of interest" description="Disordered" evidence="1">
    <location>
        <begin position="1"/>
        <end position="86"/>
    </location>
</feature>
<proteinExistence type="predicted"/>
<reference evidence="2 3" key="1">
    <citation type="journal article" date="2010" name="Cell">
        <title>The genome of Naegleria gruberi illuminates early eukaryotic versatility.</title>
        <authorList>
            <person name="Fritz-Laylin L.K."/>
            <person name="Prochnik S.E."/>
            <person name="Ginger M.L."/>
            <person name="Dacks J.B."/>
            <person name="Carpenter M.L."/>
            <person name="Field M.C."/>
            <person name="Kuo A."/>
            <person name="Paredez A."/>
            <person name="Chapman J."/>
            <person name="Pham J."/>
            <person name="Shu S."/>
            <person name="Neupane R."/>
            <person name="Cipriano M."/>
            <person name="Mancuso J."/>
            <person name="Tu H."/>
            <person name="Salamov A."/>
            <person name="Lindquist E."/>
            <person name="Shapiro H."/>
            <person name="Lucas S."/>
            <person name="Grigoriev I.V."/>
            <person name="Cande W.Z."/>
            <person name="Fulton C."/>
            <person name="Rokhsar D.S."/>
            <person name="Dawson S.C."/>
        </authorList>
    </citation>
    <scope>NUCLEOTIDE SEQUENCE [LARGE SCALE GENOMIC DNA]</scope>
    <source>
        <strain evidence="2 3">NEG-M</strain>
    </source>
</reference>
<dbReference type="AlphaFoldDB" id="D2VJ69"/>
<dbReference type="PANTHER" id="PTHR31630">
    <property type="entry name" value="PHYTANOYL-COA DIOXYGENASE-RELATED-RELATED"/>
    <property type="match status" value="1"/>
</dbReference>
<dbReference type="EMBL" id="GG738875">
    <property type="protein sequence ID" value="EFC43146.1"/>
    <property type="molecule type" value="Genomic_DNA"/>
</dbReference>
<evidence type="ECO:0000256" key="1">
    <source>
        <dbReference type="SAM" id="MobiDB-lite"/>
    </source>
</evidence>
<dbReference type="InterPro" id="IPR027443">
    <property type="entry name" value="IPNS-like_sf"/>
</dbReference>
<sequence length="498" mass="56860">MISYSSLNNSSTNGGSSNRTSTSSSSSHQFRSEHQNSSSSSSNTTTTTPSSSSTSGRNNKNNQRGGKSNNGKGGGRNNHHSNNNNQNLQNEELKQAGTGLHLDAWPYNLWAKLRKDMSYGQLDRFRPFQSMVCLTDGHEDPTLKEGGLELIPGFSAIAEEYFPATDRKYRDGKSFRVKSPWISSYHIRFNQPEDTDLFELVRKVKRVPKDWKAPTSASVPSAGSSVEEYMKYVNMVVKEHDNIPYEPVKKGDFVYFDIRSPHRNSDANHMDRPRSVFYHAYSVSNKVNLKTIENLKEKRKKFEHPEDFNGKFSMEQKVMNTETDLLPLSTLGKCLYNEISYNPLLQEDSKDDAIKVILEKHSDVLTQRHIDFYHRYGYVVVENLVSNEDVTQLFKELTHYSAKCGCKLDSDSLTTSEFKKVASGFGAMVEFYYLPTQQKLRMDEKLYASTVKLLSNTWCAKSPNALKVPYKCPFASDLDPRCLWLYVDRMNYRLPDKQ</sequence>
<dbReference type="KEGG" id="ngr:NAEGRDRAFT_80163"/>
<evidence type="ECO:0000313" key="2">
    <source>
        <dbReference type="EMBL" id="EFC43146.1"/>
    </source>
</evidence>
<dbReference type="Gene3D" id="2.60.120.330">
    <property type="entry name" value="B-lactam Antibiotic, Isopenicillin N Synthase, Chain"/>
    <property type="match status" value="2"/>
</dbReference>
<protein>
    <submittedName>
        <fullName evidence="2">Uncharacterized protein</fullName>
    </submittedName>
</protein>
<dbReference type="SUPFAM" id="SSF51197">
    <property type="entry name" value="Clavaminate synthase-like"/>
    <property type="match status" value="2"/>
</dbReference>
<dbReference type="VEuPathDB" id="AmoebaDB:NAEGRDRAFT_80163"/>
<name>D2VJ69_NAEGR</name>
<accession>D2VJ69</accession>